<evidence type="ECO:0000256" key="2">
    <source>
        <dbReference type="ARBA" id="ARBA00022741"/>
    </source>
</evidence>
<dbReference type="EMBL" id="JASNJD010000018">
    <property type="protein sequence ID" value="MDK3019757.1"/>
    <property type="molecule type" value="Genomic_DNA"/>
</dbReference>
<organism evidence="5 6">
    <name type="scientific">Pseudodonghicola flavimaris</name>
    <dbReference type="NCBI Taxonomy" id="3050036"/>
    <lineage>
        <taxon>Bacteria</taxon>
        <taxon>Pseudomonadati</taxon>
        <taxon>Pseudomonadota</taxon>
        <taxon>Alphaproteobacteria</taxon>
        <taxon>Rhodobacterales</taxon>
        <taxon>Paracoccaceae</taxon>
        <taxon>Pseudodonghicola</taxon>
    </lineage>
</organism>
<dbReference type="PANTHER" id="PTHR45772:SF7">
    <property type="entry name" value="AMINO ACID ABC TRANSPORTER ATP-BINDING PROTEIN"/>
    <property type="match status" value="1"/>
</dbReference>
<accession>A0ABT7F579</accession>
<keyword evidence="6" id="KW-1185">Reference proteome</keyword>
<keyword evidence="2" id="KW-0547">Nucleotide-binding</keyword>
<evidence type="ECO:0000259" key="4">
    <source>
        <dbReference type="PROSITE" id="PS50893"/>
    </source>
</evidence>
<feature type="domain" description="ABC transporter" evidence="4">
    <location>
        <begin position="5"/>
        <end position="238"/>
    </location>
</feature>
<dbReference type="Gene3D" id="3.40.50.300">
    <property type="entry name" value="P-loop containing nucleotide triphosphate hydrolases"/>
    <property type="match status" value="1"/>
</dbReference>
<keyword evidence="3 5" id="KW-0067">ATP-binding</keyword>
<sequence>MQPLLELREVSKSFGGIEVFTDISLELAAGTRLGVLGPNGAGKSTMFNLISGLHRPSGGKMIYQGQDLTTMKPWTVCRAGIGRTFQIPQPFVDMTVLDNIIVGCTAGAGLNLHEARDRATEILDLTGLGDHAGKLARDLGLLDLKRLELAKAAAMKPKLLLLDEIAGGLTEAECGTLLDILNHVTGRDTAVIWIEHVVHALTQFVDEIAVLADKRIITRGEIDTVLANDEVRQLYFGAEEEV</sequence>
<dbReference type="Pfam" id="PF00005">
    <property type="entry name" value="ABC_tran"/>
    <property type="match status" value="1"/>
</dbReference>
<dbReference type="Proteomes" id="UP001243757">
    <property type="component" value="Unassembled WGS sequence"/>
</dbReference>
<protein>
    <submittedName>
        <fullName evidence="5">ATP-binding cassette domain-containing protein</fullName>
    </submittedName>
</protein>
<name>A0ABT7F579_9RHOB</name>
<dbReference type="RefSeq" id="WP_284482530.1">
    <property type="nucleotide sequence ID" value="NZ_JASNJD010000018.1"/>
</dbReference>
<dbReference type="GO" id="GO:0005524">
    <property type="term" value="F:ATP binding"/>
    <property type="evidence" value="ECO:0007669"/>
    <property type="project" value="UniProtKB-KW"/>
</dbReference>
<dbReference type="InterPro" id="IPR027417">
    <property type="entry name" value="P-loop_NTPase"/>
</dbReference>
<dbReference type="InterPro" id="IPR051120">
    <property type="entry name" value="ABC_AA/LPS_Transport"/>
</dbReference>
<proteinExistence type="predicted"/>
<evidence type="ECO:0000256" key="3">
    <source>
        <dbReference type="ARBA" id="ARBA00022840"/>
    </source>
</evidence>
<dbReference type="SMART" id="SM00382">
    <property type="entry name" value="AAA"/>
    <property type="match status" value="1"/>
</dbReference>
<dbReference type="PANTHER" id="PTHR45772">
    <property type="entry name" value="CONSERVED COMPONENT OF ABC TRANSPORTER FOR NATURAL AMINO ACIDS-RELATED"/>
    <property type="match status" value="1"/>
</dbReference>
<comment type="caution">
    <text evidence="5">The sequence shown here is derived from an EMBL/GenBank/DDBJ whole genome shotgun (WGS) entry which is preliminary data.</text>
</comment>
<gene>
    <name evidence="5" type="ORF">QO033_18915</name>
</gene>
<evidence type="ECO:0000313" key="5">
    <source>
        <dbReference type="EMBL" id="MDK3019757.1"/>
    </source>
</evidence>
<dbReference type="PROSITE" id="PS50893">
    <property type="entry name" value="ABC_TRANSPORTER_2"/>
    <property type="match status" value="1"/>
</dbReference>
<keyword evidence="1" id="KW-0813">Transport</keyword>
<evidence type="ECO:0000256" key="1">
    <source>
        <dbReference type="ARBA" id="ARBA00022448"/>
    </source>
</evidence>
<dbReference type="InterPro" id="IPR003439">
    <property type="entry name" value="ABC_transporter-like_ATP-bd"/>
</dbReference>
<dbReference type="InterPro" id="IPR003593">
    <property type="entry name" value="AAA+_ATPase"/>
</dbReference>
<dbReference type="SUPFAM" id="SSF52540">
    <property type="entry name" value="P-loop containing nucleoside triphosphate hydrolases"/>
    <property type="match status" value="1"/>
</dbReference>
<reference evidence="5 6" key="1">
    <citation type="submission" date="2023-05" db="EMBL/GenBank/DDBJ databases">
        <title>Pseudodonghicola sp. nov.</title>
        <authorList>
            <person name="Huang J."/>
        </authorList>
    </citation>
    <scope>NUCLEOTIDE SEQUENCE [LARGE SCALE GENOMIC DNA]</scope>
    <source>
        <strain evidence="5 6">IC7</strain>
    </source>
</reference>
<evidence type="ECO:0000313" key="6">
    <source>
        <dbReference type="Proteomes" id="UP001243757"/>
    </source>
</evidence>